<protein>
    <submittedName>
        <fullName evidence="5">GDSL-like lipase/acylhydrolase family protein</fullName>
    </submittedName>
</protein>
<reference evidence="5 6" key="1">
    <citation type="journal article" date="2013" name="Stand. Genomic Sci.">
        <title>Genomic Encyclopedia of Type Strains, Phase I: The one thousand microbial genomes (KMG-I) project.</title>
        <authorList>
            <person name="Kyrpides N.C."/>
            <person name="Woyke T."/>
            <person name="Eisen J.A."/>
            <person name="Garrity G."/>
            <person name="Lilburn T.G."/>
            <person name="Beck B.J."/>
            <person name="Whitman W.B."/>
            <person name="Hugenholtz P."/>
            <person name="Klenk H.P."/>
        </authorList>
    </citation>
    <scope>NUCLEOTIDE SEQUENCE [LARGE SCALE GENOMIC DNA]</scope>
    <source>
        <strain evidence="5 6">DSM 45044</strain>
    </source>
</reference>
<dbReference type="GO" id="GO:0004806">
    <property type="term" value="F:triacylglycerol lipase activity"/>
    <property type="evidence" value="ECO:0007669"/>
    <property type="project" value="TreeGrafter"/>
</dbReference>
<dbReference type="Gene3D" id="3.40.50.1110">
    <property type="entry name" value="SGNH hydrolase"/>
    <property type="match status" value="1"/>
</dbReference>
<dbReference type="InterPro" id="IPR013830">
    <property type="entry name" value="SGNH_hydro"/>
</dbReference>
<evidence type="ECO:0000256" key="1">
    <source>
        <dbReference type="PIRSR" id="PIRSR637460-1"/>
    </source>
</evidence>
<dbReference type="GO" id="GO:0019433">
    <property type="term" value="P:triglyceride catabolic process"/>
    <property type="evidence" value="ECO:0007669"/>
    <property type="project" value="TreeGrafter"/>
</dbReference>
<dbReference type="SUPFAM" id="SSF52266">
    <property type="entry name" value="SGNH hydrolase"/>
    <property type="match status" value="1"/>
</dbReference>
<evidence type="ECO:0000313" key="6">
    <source>
        <dbReference type="Proteomes" id="UP000321617"/>
    </source>
</evidence>
<dbReference type="PANTHER" id="PTHR37981:SF1">
    <property type="entry name" value="SGNH HYDROLASE-TYPE ESTERASE DOMAIN-CONTAINING PROTEIN"/>
    <property type="match status" value="1"/>
</dbReference>
<dbReference type="Proteomes" id="UP000321617">
    <property type="component" value="Unassembled WGS sequence"/>
</dbReference>
<keyword evidence="3" id="KW-0732">Signal</keyword>
<dbReference type="AlphaFoldDB" id="A0A562UL27"/>
<keyword evidence="6" id="KW-1185">Reference proteome</keyword>
<organism evidence="5 6">
    <name type="scientific">Stackebrandtia albiflava</name>
    <dbReference type="NCBI Taxonomy" id="406432"/>
    <lineage>
        <taxon>Bacteria</taxon>
        <taxon>Bacillati</taxon>
        <taxon>Actinomycetota</taxon>
        <taxon>Actinomycetes</taxon>
        <taxon>Glycomycetales</taxon>
        <taxon>Glycomycetaceae</taxon>
        <taxon>Stackebrandtia</taxon>
    </lineage>
</organism>
<accession>A0A562UL27</accession>
<dbReference type="CDD" id="cd01823">
    <property type="entry name" value="SEST_like"/>
    <property type="match status" value="1"/>
</dbReference>
<keyword evidence="2" id="KW-1015">Disulfide bond</keyword>
<feature type="signal peptide" evidence="3">
    <location>
        <begin position="1"/>
        <end position="23"/>
    </location>
</feature>
<evidence type="ECO:0000256" key="3">
    <source>
        <dbReference type="SAM" id="SignalP"/>
    </source>
</evidence>
<dbReference type="InterPro" id="IPR037460">
    <property type="entry name" value="SEST-like"/>
</dbReference>
<feature type="active site" evidence="1">
    <location>
        <position position="268"/>
    </location>
</feature>
<feature type="disulfide bond" evidence="2">
    <location>
        <begin position="200"/>
        <end position="247"/>
    </location>
</feature>
<feature type="active site" description="Nucleophile" evidence="1">
    <location>
        <position position="40"/>
    </location>
</feature>
<dbReference type="RefSeq" id="WP_147144621.1">
    <property type="nucleotide sequence ID" value="NZ_BAABIJ010000008.1"/>
</dbReference>
<feature type="domain" description="SGNH hydrolase-type esterase" evidence="4">
    <location>
        <begin position="36"/>
        <end position="276"/>
    </location>
</feature>
<dbReference type="Pfam" id="PF13472">
    <property type="entry name" value="Lipase_GDSL_2"/>
    <property type="match status" value="1"/>
</dbReference>
<proteinExistence type="predicted"/>
<evidence type="ECO:0000259" key="4">
    <source>
        <dbReference type="Pfam" id="PF13472"/>
    </source>
</evidence>
<feature type="disulfide bond" evidence="2">
    <location>
        <begin position="133"/>
        <end position="146"/>
    </location>
</feature>
<sequence length="287" mass="29708">MSPRLRGLVAALTVAAMSLPVSAGTAHAADPSRYVALGDSFVAGPVIPDQGGSPLGCLRSDRNYPSLLAERVGAGEFVDVSCTGAQTEDMFAPQTTTLGTNPAQLDAVTADTTLVTVGIGGNDVGFADIMINCIKKGALNPLGNPCERQYTGTGVDELRQRIADTADDIAAVFAAIRERAPGATVLAVGYPAILPESRGCWPKVTLARGDVAYLDGVEQALNTTIADLAADHGVQYVDVFTRGHDVCQDEDVRWIEGVVPTQPAAPIHPNAKGMAAVAGMVSAHLDS</sequence>
<dbReference type="PANTHER" id="PTHR37981">
    <property type="entry name" value="LIPASE 2"/>
    <property type="match status" value="1"/>
</dbReference>
<evidence type="ECO:0000313" key="5">
    <source>
        <dbReference type="EMBL" id="TWJ06314.1"/>
    </source>
</evidence>
<feature type="disulfide bond" evidence="2">
    <location>
        <begin position="57"/>
        <end position="82"/>
    </location>
</feature>
<feature type="chain" id="PRO_5039543421" evidence="3">
    <location>
        <begin position="24"/>
        <end position="287"/>
    </location>
</feature>
<name>A0A562UL27_9ACTN</name>
<keyword evidence="5" id="KW-0378">Hydrolase</keyword>
<gene>
    <name evidence="5" type="ORF">LX16_5278</name>
</gene>
<dbReference type="EMBL" id="VLLL01000013">
    <property type="protein sequence ID" value="TWJ06314.1"/>
    <property type="molecule type" value="Genomic_DNA"/>
</dbReference>
<comment type="caution">
    <text evidence="5">The sequence shown here is derived from an EMBL/GenBank/DDBJ whole genome shotgun (WGS) entry which is preliminary data.</text>
</comment>
<evidence type="ECO:0000256" key="2">
    <source>
        <dbReference type="PIRSR" id="PIRSR637460-2"/>
    </source>
</evidence>
<dbReference type="OrthoDB" id="5503950at2"/>
<dbReference type="InterPro" id="IPR036514">
    <property type="entry name" value="SGNH_hydro_sf"/>
</dbReference>